<comment type="caution">
    <text evidence="1">The sequence shown here is derived from an EMBL/GenBank/DDBJ whole genome shotgun (WGS) entry which is preliminary data.</text>
</comment>
<name>A0A0R1M2A6_9LACO</name>
<reference evidence="1 2" key="1">
    <citation type="journal article" date="2015" name="Genome Announc.">
        <title>Expanding the biotechnology potential of lactobacilli through comparative genomics of 213 strains and associated genera.</title>
        <authorList>
            <person name="Sun Z."/>
            <person name="Harris H.M."/>
            <person name="McCann A."/>
            <person name="Guo C."/>
            <person name="Argimon S."/>
            <person name="Zhang W."/>
            <person name="Yang X."/>
            <person name="Jeffery I.B."/>
            <person name="Cooney J.C."/>
            <person name="Kagawa T.F."/>
            <person name="Liu W."/>
            <person name="Song Y."/>
            <person name="Salvetti E."/>
            <person name="Wrobel A."/>
            <person name="Rasinkangas P."/>
            <person name="Parkhill J."/>
            <person name="Rea M.C."/>
            <person name="O'Sullivan O."/>
            <person name="Ritari J."/>
            <person name="Douillard F.P."/>
            <person name="Paul Ross R."/>
            <person name="Yang R."/>
            <person name="Briner A.E."/>
            <person name="Felis G.E."/>
            <person name="de Vos W.M."/>
            <person name="Barrangou R."/>
            <person name="Klaenhammer T.R."/>
            <person name="Caufield P.W."/>
            <person name="Cui Y."/>
            <person name="Zhang H."/>
            <person name="O'Toole P.W."/>
        </authorList>
    </citation>
    <scope>NUCLEOTIDE SEQUENCE [LARGE SCALE GENOMIC DNA]</scope>
    <source>
        <strain evidence="1 2">DSM 19909</strain>
    </source>
</reference>
<dbReference type="AlphaFoldDB" id="A0A0R1M2A6"/>
<evidence type="ECO:0000313" key="2">
    <source>
        <dbReference type="Proteomes" id="UP000051160"/>
    </source>
</evidence>
<dbReference type="PATRIC" id="fig|1423776.4.peg.422"/>
<protein>
    <submittedName>
        <fullName evidence="1">Uncharacterized protein</fullName>
    </submittedName>
</protein>
<gene>
    <name evidence="1" type="ORF">FD04_GL000417</name>
</gene>
<proteinExistence type="predicted"/>
<dbReference type="STRING" id="1423776.FD04_GL000417"/>
<keyword evidence="2" id="KW-1185">Reference proteome</keyword>
<evidence type="ECO:0000313" key="1">
    <source>
        <dbReference type="EMBL" id="KRK98682.1"/>
    </source>
</evidence>
<dbReference type="Proteomes" id="UP000051160">
    <property type="component" value="Unassembled WGS sequence"/>
</dbReference>
<sequence length="135" mass="15994">MADQTNIRASAKDYHTSPRSMRGTWYNYHSDMGYTKIKLTAHTMNYRNNSAEYHAHEYIPKSKFVATLDNKKTHLWVFHNKDISAAFSTYRYGKMKINGKYHPILVEDGFYVFTHFKTKHQYKVPKHLRSIQSGR</sequence>
<organism evidence="1 2">
    <name type="scientific">Secundilactobacillus odoratitofui DSM 19909 = JCM 15043</name>
    <dbReference type="NCBI Taxonomy" id="1423776"/>
    <lineage>
        <taxon>Bacteria</taxon>
        <taxon>Bacillati</taxon>
        <taxon>Bacillota</taxon>
        <taxon>Bacilli</taxon>
        <taxon>Lactobacillales</taxon>
        <taxon>Lactobacillaceae</taxon>
        <taxon>Secundilactobacillus</taxon>
    </lineage>
</organism>
<accession>A0A0R1M2A6</accession>
<dbReference type="EMBL" id="AZEE01000027">
    <property type="protein sequence ID" value="KRK98682.1"/>
    <property type="molecule type" value="Genomic_DNA"/>
</dbReference>